<protein>
    <recommendedName>
        <fullName evidence="9">RING-type E3 ubiquitin transferase</fullName>
    </recommendedName>
</protein>
<dbReference type="InterPro" id="IPR013083">
    <property type="entry name" value="Znf_RING/FYVE/PHD"/>
</dbReference>
<evidence type="ECO:0000256" key="3">
    <source>
        <dbReference type="ARBA" id="ARBA00022833"/>
    </source>
</evidence>
<dbReference type="PROSITE" id="PS00518">
    <property type="entry name" value="ZF_RING_1"/>
    <property type="match status" value="1"/>
</dbReference>
<dbReference type="InterPro" id="IPR001841">
    <property type="entry name" value="Znf_RING"/>
</dbReference>
<dbReference type="InterPro" id="IPR019956">
    <property type="entry name" value="Ubiquitin_dom"/>
</dbReference>
<accession>A0A6V1PA54</accession>
<dbReference type="PANTHER" id="PTHR10666">
    <property type="entry name" value="UBIQUITIN"/>
    <property type="match status" value="1"/>
</dbReference>
<dbReference type="EMBL" id="HBIU01015060">
    <property type="protein sequence ID" value="CAE0628329.1"/>
    <property type="molecule type" value="Transcribed_RNA"/>
</dbReference>
<evidence type="ECO:0000313" key="8">
    <source>
        <dbReference type="EMBL" id="CAE0628330.1"/>
    </source>
</evidence>
<keyword evidence="3" id="KW-0862">Zinc</keyword>
<evidence type="ECO:0000313" key="7">
    <source>
        <dbReference type="EMBL" id="CAE0628329.1"/>
    </source>
</evidence>
<evidence type="ECO:0008006" key="9">
    <source>
        <dbReference type="Google" id="ProtNLM"/>
    </source>
</evidence>
<name>A0A6V1PA54_HETAK</name>
<dbReference type="PROSITE" id="PS50053">
    <property type="entry name" value="UBIQUITIN_2"/>
    <property type="match status" value="1"/>
</dbReference>
<feature type="domain" description="RING-type" evidence="6">
    <location>
        <begin position="660"/>
        <end position="701"/>
    </location>
</feature>
<evidence type="ECO:0000256" key="1">
    <source>
        <dbReference type="ARBA" id="ARBA00022723"/>
    </source>
</evidence>
<proteinExistence type="predicted"/>
<reference evidence="8" key="1">
    <citation type="submission" date="2021-01" db="EMBL/GenBank/DDBJ databases">
        <authorList>
            <person name="Corre E."/>
            <person name="Pelletier E."/>
            <person name="Niang G."/>
            <person name="Scheremetjew M."/>
            <person name="Finn R."/>
            <person name="Kale V."/>
            <person name="Holt S."/>
            <person name="Cochrane G."/>
            <person name="Meng A."/>
            <person name="Brown T."/>
            <person name="Cohen L."/>
        </authorList>
    </citation>
    <scope>NUCLEOTIDE SEQUENCE</scope>
    <source>
        <strain evidence="8">CCMP3107</strain>
    </source>
</reference>
<dbReference type="InterPro" id="IPR000626">
    <property type="entry name" value="Ubiquitin-like_dom"/>
</dbReference>
<dbReference type="Pfam" id="PF13920">
    <property type="entry name" value="zf-C3HC4_3"/>
    <property type="match status" value="1"/>
</dbReference>
<dbReference type="PRINTS" id="PR00348">
    <property type="entry name" value="UBIQUITIN"/>
</dbReference>
<sequence>MPSFSILNLSTALSLDFDLHEPVRSITKRIHAACREMGVLNPSFTLDHGPGSKEQQLRPQIVELPVEIILTEGPSQYSAENSAVLQINQDEPLLHFNNQYLQNRGTNINDNKVSLLQLEQPCSGGLAHSTARFDQKGFTVNFHRTLRIPDNGNEYPLPPSLGHFPLFNVKRFANFLPSKWVEEGGVFLPMYQREALWMNFGSARNTPYALKVGVGKINAVSGEEWRSGVLSEEKQDYLVCPQQPWLDGICAGEGLIRQFVAMPKDSGYSVEAQLTGADSGYGFQLEVIPKFDTDVKFQVEPRPEIWQNNTGGRRNEANPGSFELTRTGVELGLHCGETIFMVSPKLQRRRAATFAEAYPALCQEETLRVHVRAVIAIQMNQGPAVHRTQYDSNETVNEFKTRMKKNLLNTPEEVETMKLCLGDVEFAGNETLGAVCLTLCQALPSSMLELHYDEQLVVAEISVKTLTGKTLKFPLDCSLSVEGLKCKIQDKEGIPPDQQRLIFAGGQLENERTLGDYGVLAGSVFHLVLRLRGGDGSGGSNGQMALAAGGTMKQKLYPDPHGPRYWDLARAEKLNVFILDATLLPNLGLSALSTPVDAEAYHRYGLPWFDLYDETEATLEPSAALSGVKSVATLDEEVNAETAREVAGQAKSTGVLFGECVVCMAAGCNVRLAPCAHLLCTPCALRLSVGAGDGRRCPFCRGKIQHLETLGAAFGERYDELGAVPADVVITYHHHEAASCWEKVTTLPPMPPGVALKLEGENSSQNKLQTPT</sequence>
<dbReference type="EMBL" id="HBIU01015061">
    <property type="protein sequence ID" value="CAE0628330.1"/>
    <property type="molecule type" value="Transcribed_RNA"/>
</dbReference>
<dbReference type="SMART" id="SM00213">
    <property type="entry name" value="UBQ"/>
    <property type="match status" value="1"/>
</dbReference>
<evidence type="ECO:0000259" key="5">
    <source>
        <dbReference type="PROSITE" id="PS50053"/>
    </source>
</evidence>
<keyword evidence="2 4" id="KW-0863">Zinc-finger</keyword>
<evidence type="ECO:0000256" key="2">
    <source>
        <dbReference type="ARBA" id="ARBA00022771"/>
    </source>
</evidence>
<dbReference type="SMART" id="SM00184">
    <property type="entry name" value="RING"/>
    <property type="match status" value="1"/>
</dbReference>
<dbReference type="SUPFAM" id="SSF57850">
    <property type="entry name" value="RING/U-box"/>
    <property type="match status" value="1"/>
</dbReference>
<evidence type="ECO:0000259" key="6">
    <source>
        <dbReference type="PROSITE" id="PS50089"/>
    </source>
</evidence>
<dbReference type="PROSITE" id="PS50089">
    <property type="entry name" value="ZF_RING_2"/>
    <property type="match status" value="1"/>
</dbReference>
<dbReference type="GO" id="GO:0008270">
    <property type="term" value="F:zinc ion binding"/>
    <property type="evidence" value="ECO:0007669"/>
    <property type="project" value="UniProtKB-KW"/>
</dbReference>
<dbReference type="SUPFAM" id="SSF54236">
    <property type="entry name" value="Ubiquitin-like"/>
    <property type="match status" value="1"/>
</dbReference>
<dbReference type="Gene3D" id="3.10.20.90">
    <property type="entry name" value="Phosphatidylinositol 3-kinase Catalytic Subunit, Chain A, domain 1"/>
    <property type="match status" value="1"/>
</dbReference>
<dbReference type="InterPro" id="IPR017907">
    <property type="entry name" value="Znf_RING_CS"/>
</dbReference>
<organism evidence="8">
    <name type="scientific">Heterosigma akashiwo</name>
    <name type="common">Chromophytic alga</name>
    <name type="synonym">Heterosigma carterae</name>
    <dbReference type="NCBI Taxonomy" id="2829"/>
    <lineage>
        <taxon>Eukaryota</taxon>
        <taxon>Sar</taxon>
        <taxon>Stramenopiles</taxon>
        <taxon>Ochrophyta</taxon>
        <taxon>Raphidophyceae</taxon>
        <taxon>Chattonellales</taxon>
        <taxon>Chattonellaceae</taxon>
        <taxon>Heterosigma</taxon>
    </lineage>
</organism>
<dbReference type="InterPro" id="IPR029071">
    <property type="entry name" value="Ubiquitin-like_domsf"/>
</dbReference>
<dbReference type="AlphaFoldDB" id="A0A6V1PA54"/>
<gene>
    <name evidence="7" type="ORF">HAKA00212_LOCUS7011</name>
    <name evidence="8" type="ORF">HAKA00212_LOCUS7012</name>
</gene>
<evidence type="ECO:0000256" key="4">
    <source>
        <dbReference type="PROSITE-ProRule" id="PRU00175"/>
    </source>
</evidence>
<dbReference type="Pfam" id="PF00240">
    <property type="entry name" value="ubiquitin"/>
    <property type="match status" value="1"/>
</dbReference>
<keyword evidence="1" id="KW-0479">Metal-binding</keyword>
<feature type="domain" description="Ubiquitin-like" evidence="5">
    <location>
        <begin position="459"/>
        <end position="534"/>
    </location>
</feature>
<dbReference type="InterPro" id="IPR050158">
    <property type="entry name" value="Ubiquitin_ubiquitin-like"/>
</dbReference>
<dbReference type="Gene3D" id="3.30.40.10">
    <property type="entry name" value="Zinc/RING finger domain, C3HC4 (zinc finger)"/>
    <property type="match status" value="1"/>
</dbReference>